<evidence type="ECO:0000256" key="1">
    <source>
        <dbReference type="SAM" id="Phobius"/>
    </source>
</evidence>
<dbReference type="AlphaFoldDB" id="A0A2M3ZX17"/>
<keyword evidence="1" id="KW-1133">Transmembrane helix</keyword>
<keyword evidence="1" id="KW-0472">Membrane</keyword>
<proteinExistence type="predicted"/>
<accession>A0A2M3ZX17</accession>
<evidence type="ECO:0000313" key="2">
    <source>
        <dbReference type="EMBL" id="MBW33049.1"/>
    </source>
</evidence>
<organism evidence="2">
    <name type="scientific">Anopheles braziliensis</name>
    <dbReference type="NCBI Taxonomy" id="58242"/>
    <lineage>
        <taxon>Eukaryota</taxon>
        <taxon>Metazoa</taxon>
        <taxon>Ecdysozoa</taxon>
        <taxon>Arthropoda</taxon>
        <taxon>Hexapoda</taxon>
        <taxon>Insecta</taxon>
        <taxon>Pterygota</taxon>
        <taxon>Neoptera</taxon>
        <taxon>Endopterygota</taxon>
        <taxon>Diptera</taxon>
        <taxon>Nematocera</taxon>
        <taxon>Culicoidea</taxon>
        <taxon>Culicidae</taxon>
        <taxon>Anophelinae</taxon>
        <taxon>Anopheles</taxon>
    </lineage>
</organism>
<keyword evidence="1" id="KW-0812">Transmembrane</keyword>
<protein>
    <submittedName>
        <fullName evidence="2">Putative secreted peptide</fullName>
    </submittedName>
</protein>
<name>A0A2M3ZX17_9DIPT</name>
<sequence length="81" mass="8723">MRKANVLPLPVSPARTVIWFSLIVSIITCSSASIGSLRRAAWTSASRSTCMYVAGLRSTGWRFCCFACASAFGDSFGDFFG</sequence>
<reference evidence="2" key="1">
    <citation type="submission" date="2018-01" db="EMBL/GenBank/DDBJ databases">
        <title>An insight into the sialome of Amazonian anophelines.</title>
        <authorList>
            <person name="Ribeiro J.M."/>
            <person name="Scarpassa V."/>
            <person name="Calvo E."/>
        </authorList>
    </citation>
    <scope>NUCLEOTIDE SEQUENCE</scope>
    <source>
        <tissue evidence="2">Salivary glands</tissue>
    </source>
</reference>
<dbReference type="EMBL" id="GGFM01012298">
    <property type="protein sequence ID" value="MBW33049.1"/>
    <property type="molecule type" value="Transcribed_RNA"/>
</dbReference>
<feature type="transmembrane region" description="Helical" evidence="1">
    <location>
        <begin position="17"/>
        <end position="37"/>
    </location>
</feature>